<sequence>MRTSPLYAAASAAAAVIILPSTASPLVARDNGTLQYDFTNLTASVTLDWKPCYENFTCAALIVPLDYSDASAGNTTLAIIKKPGDTPDAQEVLVNPGGPGGPSTDMVLYDSERIQNKIGTQYALVGIDPRGTGNSGPLADCFPGYSIVARNAFLSQALAPIDNYHGDYVLKQGHQTMLEYGKWCSQIYSINGTARYAGTVATAQDMLHYIQLRAKDEGRNPDDAKLWYYGISYGTVLGPTFASLYPDKVERMILDGILELEDQFNGGWEESTADSDEAARFWFKRCYEAGPLICGFHQNATSWQEIEQRFWALFSTLKDNPLGLGDPLDPAAITYAEQGSILTPYVYTWQDLINQFFSASYILAPLFYALLDQTLIGLQTGNYSQIQFTATAATISTYAPVYDDRMSRTLINCLDANGRSNYTDFDGYKNFANDLADRSEFFGLKIATFSGPICSQLNLFPPKSQAFDGIPRIGDKKLPILFISGIADPVTPLPSAEKMQTYFPGSGLLKWNNSGHCAHFQESACVSQYEKQFMLDGTIPPANTTCEIDQPNPFLILAEQVANGTQG</sequence>
<keyword evidence="3" id="KW-0732">Signal</keyword>
<keyword evidence="2 6" id="KW-0378">Hydrolase</keyword>
<feature type="domain" description="AB hydrolase-1" evidence="4">
    <location>
        <begin position="92"/>
        <end position="263"/>
    </location>
</feature>
<dbReference type="InterPro" id="IPR000073">
    <property type="entry name" value="AB_hydrolase_1"/>
</dbReference>
<dbReference type="InterPro" id="IPR029058">
    <property type="entry name" value="AB_hydrolase_fold"/>
</dbReference>
<dbReference type="OrthoDB" id="425534at2759"/>
<protein>
    <submittedName>
        <fullName evidence="6">Alpha/Beta hydrolase protein</fullName>
    </submittedName>
</protein>
<feature type="chain" id="PRO_5035426719" evidence="3">
    <location>
        <begin position="29"/>
        <end position="567"/>
    </location>
</feature>
<reference evidence="6" key="1">
    <citation type="journal article" date="2021" name="Nat. Commun.">
        <title>Genetic determinants of endophytism in the Arabidopsis root mycobiome.</title>
        <authorList>
            <person name="Mesny F."/>
            <person name="Miyauchi S."/>
            <person name="Thiergart T."/>
            <person name="Pickel B."/>
            <person name="Atanasova L."/>
            <person name="Karlsson M."/>
            <person name="Huettel B."/>
            <person name="Barry K.W."/>
            <person name="Haridas S."/>
            <person name="Chen C."/>
            <person name="Bauer D."/>
            <person name="Andreopoulos W."/>
            <person name="Pangilinan J."/>
            <person name="LaButti K."/>
            <person name="Riley R."/>
            <person name="Lipzen A."/>
            <person name="Clum A."/>
            <person name="Drula E."/>
            <person name="Henrissat B."/>
            <person name="Kohler A."/>
            <person name="Grigoriev I.V."/>
            <person name="Martin F.M."/>
            <person name="Hacquard S."/>
        </authorList>
    </citation>
    <scope>NUCLEOTIDE SEQUENCE</scope>
    <source>
        <strain evidence="6">MPI-SDFR-AT-0120</strain>
    </source>
</reference>
<dbReference type="Gene3D" id="3.40.50.1820">
    <property type="entry name" value="alpha/beta hydrolase"/>
    <property type="match status" value="1"/>
</dbReference>
<dbReference type="Pfam" id="PF08386">
    <property type="entry name" value="Abhydrolase_4"/>
    <property type="match status" value="1"/>
</dbReference>
<comment type="caution">
    <text evidence="6">The sequence shown here is derived from an EMBL/GenBank/DDBJ whole genome shotgun (WGS) entry which is preliminary data.</text>
</comment>
<proteinExistence type="inferred from homology"/>
<evidence type="ECO:0000313" key="7">
    <source>
        <dbReference type="Proteomes" id="UP000813461"/>
    </source>
</evidence>
<dbReference type="PANTHER" id="PTHR43248:SF25">
    <property type="entry name" value="AB HYDROLASE-1 DOMAIN-CONTAINING PROTEIN-RELATED"/>
    <property type="match status" value="1"/>
</dbReference>
<keyword evidence="7" id="KW-1185">Reference proteome</keyword>
<feature type="domain" description="Peptidase S33 tripeptidyl aminopeptidase-like C-terminal" evidence="5">
    <location>
        <begin position="475"/>
        <end position="546"/>
    </location>
</feature>
<dbReference type="AlphaFoldDB" id="A0A8K0R3L6"/>
<dbReference type="SUPFAM" id="SSF53474">
    <property type="entry name" value="alpha/beta-Hydrolases"/>
    <property type="match status" value="1"/>
</dbReference>
<dbReference type="InterPro" id="IPR013595">
    <property type="entry name" value="Pept_S33_TAP-like_C"/>
</dbReference>
<name>A0A8K0R3L6_9PLEO</name>
<comment type="similarity">
    <text evidence="1">Belongs to the peptidase S33 family.</text>
</comment>
<organism evidence="6 7">
    <name type="scientific">Paraphoma chrysanthemicola</name>
    <dbReference type="NCBI Taxonomy" id="798071"/>
    <lineage>
        <taxon>Eukaryota</taxon>
        <taxon>Fungi</taxon>
        <taxon>Dikarya</taxon>
        <taxon>Ascomycota</taxon>
        <taxon>Pezizomycotina</taxon>
        <taxon>Dothideomycetes</taxon>
        <taxon>Pleosporomycetidae</taxon>
        <taxon>Pleosporales</taxon>
        <taxon>Pleosporineae</taxon>
        <taxon>Phaeosphaeriaceae</taxon>
        <taxon>Paraphoma</taxon>
    </lineage>
</organism>
<evidence type="ECO:0000313" key="6">
    <source>
        <dbReference type="EMBL" id="KAH7084572.1"/>
    </source>
</evidence>
<dbReference type="Pfam" id="PF00561">
    <property type="entry name" value="Abhydrolase_1"/>
    <property type="match status" value="1"/>
</dbReference>
<dbReference type="InterPro" id="IPR051601">
    <property type="entry name" value="Serine_prot/Carboxylest_S33"/>
</dbReference>
<dbReference type="Proteomes" id="UP000813461">
    <property type="component" value="Unassembled WGS sequence"/>
</dbReference>
<dbReference type="PANTHER" id="PTHR43248">
    <property type="entry name" value="2-SUCCINYL-6-HYDROXY-2,4-CYCLOHEXADIENE-1-CARBOXYLATE SYNTHASE"/>
    <property type="match status" value="1"/>
</dbReference>
<evidence type="ECO:0000256" key="3">
    <source>
        <dbReference type="SAM" id="SignalP"/>
    </source>
</evidence>
<evidence type="ECO:0000256" key="2">
    <source>
        <dbReference type="ARBA" id="ARBA00022801"/>
    </source>
</evidence>
<feature type="signal peptide" evidence="3">
    <location>
        <begin position="1"/>
        <end position="28"/>
    </location>
</feature>
<accession>A0A8K0R3L6</accession>
<evidence type="ECO:0000259" key="4">
    <source>
        <dbReference type="Pfam" id="PF00561"/>
    </source>
</evidence>
<evidence type="ECO:0000256" key="1">
    <source>
        <dbReference type="ARBA" id="ARBA00010088"/>
    </source>
</evidence>
<gene>
    <name evidence="6" type="ORF">FB567DRAFT_498676</name>
</gene>
<dbReference type="GO" id="GO:0016787">
    <property type="term" value="F:hydrolase activity"/>
    <property type="evidence" value="ECO:0007669"/>
    <property type="project" value="UniProtKB-KW"/>
</dbReference>
<dbReference type="EMBL" id="JAGMVJ010000012">
    <property type="protein sequence ID" value="KAH7084572.1"/>
    <property type="molecule type" value="Genomic_DNA"/>
</dbReference>
<evidence type="ECO:0000259" key="5">
    <source>
        <dbReference type="Pfam" id="PF08386"/>
    </source>
</evidence>